<keyword evidence="3" id="KW-1185">Reference proteome</keyword>
<name>A0A834SCS8_9FABA</name>
<reference evidence="2" key="1">
    <citation type="submission" date="2020-09" db="EMBL/GenBank/DDBJ databases">
        <title>Genome-Enabled Discovery of Anthraquinone Biosynthesis in Senna tora.</title>
        <authorList>
            <person name="Kang S.-H."/>
            <person name="Pandey R.P."/>
            <person name="Lee C.-M."/>
            <person name="Sim J.-S."/>
            <person name="Jeong J.-T."/>
            <person name="Choi B.-S."/>
            <person name="Jung M."/>
            <person name="Ginzburg D."/>
            <person name="Zhao K."/>
            <person name="Won S.Y."/>
            <person name="Oh T.-J."/>
            <person name="Yu Y."/>
            <person name="Kim N.-H."/>
            <person name="Lee O.R."/>
            <person name="Lee T.-H."/>
            <person name="Bashyal P."/>
            <person name="Kim T.-S."/>
            <person name="Lee W.-H."/>
            <person name="Kawkins C."/>
            <person name="Kim C.-K."/>
            <person name="Kim J.S."/>
            <person name="Ahn B.O."/>
            <person name="Rhee S.Y."/>
            <person name="Sohng J.K."/>
        </authorList>
    </citation>
    <scope>NUCLEOTIDE SEQUENCE</scope>
    <source>
        <tissue evidence="2">Leaf</tissue>
    </source>
</reference>
<dbReference type="AlphaFoldDB" id="A0A834SCS8"/>
<protein>
    <submittedName>
        <fullName evidence="2">DNA-directed DNA polymerase</fullName>
    </submittedName>
</protein>
<keyword evidence="2" id="KW-0239">DNA-directed DNA polymerase</keyword>
<proteinExistence type="predicted"/>
<accession>A0A834SCS8</accession>
<evidence type="ECO:0000259" key="1">
    <source>
        <dbReference type="Pfam" id="PF03732"/>
    </source>
</evidence>
<comment type="caution">
    <text evidence="2">The sequence shown here is derived from an EMBL/GenBank/DDBJ whole genome shotgun (WGS) entry which is preliminary data.</text>
</comment>
<dbReference type="EMBL" id="JAAIUW010000014">
    <property type="protein sequence ID" value="KAF7801218.1"/>
    <property type="molecule type" value="Genomic_DNA"/>
</dbReference>
<organism evidence="2 3">
    <name type="scientific">Senna tora</name>
    <dbReference type="NCBI Taxonomy" id="362788"/>
    <lineage>
        <taxon>Eukaryota</taxon>
        <taxon>Viridiplantae</taxon>
        <taxon>Streptophyta</taxon>
        <taxon>Embryophyta</taxon>
        <taxon>Tracheophyta</taxon>
        <taxon>Spermatophyta</taxon>
        <taxon>Magnoliopsida</taxon>
        <taxon>eudicotyledons</taxon>
        <taxon>Gunneridae</taxon>
        <taxon>Pentapetalae</taxon>
        <taxon>rosids</taxon>
        <taxon>fabids</taxon>
        <taxon>Fabales</taxon>
        <taxon>Fabaceae</taxon>
        <taxon>Caesalpinioideae</taxon>
        <taxon>Cassia clade</taxon>
        <taxon>Senna</taxon>
    </lineage>
</organism>
<evidence type="ECO:0000313" key="3">
    <source>
        <dbReference type="Proteomes" id="UP000634136"/>
    </source>
</evidence>
<gene>
    <name evidence="2" type="ORF">G2W53_044498</name>
</gene>
<dbReference type="Pfam" id="PF03732">
    <property type="entry name" value="Retrotrans_gag"/>
    <property type="match status" value="1"/>
</dbReference>
<feature type="domain" description="Retrotransposon gag" evidence="1">
    <location>
        <begin position="77"/>
        <end position="123"/>
    </location>
</feature>
<sequence length="332" mass="37644">MDSTTLTEEIDNLFDFSELFVDDKPSLINMAEEKTLRELDAPLVQQAPLCINAANPQAPLELKSGLIHLLPKFRGVNNVRRELFGMKQHTHETLFDYWERFKELCASCPQHGIPEQALISVFCEEECSKISVIDTSSSSNFINHSLNPLETALVLNSGDLDEMALEQVRWLDANQNKPIHSKNFESLELGGLSCRIWPHQRQLLVPQNVKAQFDDTRFVSAVAENRYTCLFSQATTAIHERGFELDPDSDLDKSMVATVDVFQWADFIKPPTTAGVLSIVQEFYSNFANKDDDDRVFVRGKRVPISREIIRVFYKLPDVHADIDCAYVASMG</sequence>
<keyword evidence="2" id="KW-0808">Transferase</keyword>
<dbReference type="GO" id="GO:0003887">
    <property type="term" value="F:DNA-directed DNA polymerase activity"/>
    <property type="evidence" value="ECO:0007669"/>
    <property type="project" value="UniProtKB-KW"/>
</dbReference>
<evidence type="ECO:0000313" key="2">
    <source>
        <dbReference type="EMBL" id="KAF7801218.1"/>
    </source>
</evidence>
<dbReference type="OrthoDB" id="1689420at2759"/>
<keyword evidence="2" id="KW-0548">Nucleotidyltransferase</keyword>
<dbReference type="InterPro" id="IPR005162">
    <property type="entry name" value="Retrotrans_gag_dom"/>
</dbReference>
<dbReference type="Proteomes" id="UP000634136">
    <property type="component" value="Unassembled WGS sequence"/>
</dbReference>